<sequence>MARIKATELSGRTLAGITSGHTLYIRKTDVILSLSCGDAHRKKNQFILIAFKFFKDLNDIILHASDVMMLTNILTNLFTGYVDGYSYRRVILDPFKIFSRYLKSWLALDILSAASFLPHLLNIQNVTHQIILTSLKILRIPPLYRYLENINRAYRSGVSKGFIGVFSSRFTREQSDLAEFCEYG</sequence>
<proteinExistence type="predicted"/>
<evidence type="ECO:0000313" key="1">
    <source>
        <dbReference type="EMBL" id="CAG9786593.1"/>
    </source>
</evidence>
<keyword evidence="2" id="KW-1185">Reference proteome</keyword>
<gene>
    <name evidence="1" type="ORF">DIATSA_LOCUS4534</name>
</gene>
<accession>A0A9N9QZW2</accession>
<dbReference type="OrthoDB" id="2021138at2759"/>
<evidence type="ECO:0000313" key="2">
    <source>
        <dbReference type="Proteomes" id="UP001153714"/>
    </source>
</evidence>
<protein>
    <submittedName>
        <fullName evidence="1">Uncharacterized protein</fullName>
    </submittedName>
</protein>
<organism evidence="1 2">
    <name type="scientific">Diatraea saccharalis</name>
    <name type="common">sugarcane borer</name>
    <dbReference type="NCBI Taxonomy" id="40085"/>
    <lineage>
        <taxon>Eukaryota</taxon>
        <taxon>Metazoa</taxon>
        <taxon>Ecdysozoa</taxon>
        <taxon>Arthropoda</taxon>
        <taxon>Hexapoda</taxon>
        <taxon>Insecta</taxon>
        <taxon>Pterygota</taxon>
        <taxon>Neoptera</taxon>
        <taxon>Endopterygota</taxon>
        <taxon>Lepidoptera</taxon>
        <taxon>Glossata</taxon>
        <taxon>Ditrysia</taxon>
        <taxon>Pyraloidea</taxon>
        <taxon>Crambidae</taxon>
        <taxon>Crambinae</taxon>
        <taxon>Diatraea</taxon>
    </lineage>
</organism>
<dbReference type="Proteomes" id="UP001153714">
    <property type="component" value="Chromosome 16"/>
</dbReference>
<reference evidence="1" key="2">
    <citation type="submission" date="2022-10" db="EMBL/GenBank/DDBJ databases">
        <authorList>
            <consortium name="ENA_rothamsted_submissions"/>
            <consortium name="culmorum"/>
            <person name="King R."/>
        </authorList>
    </citation>
    <scope>NUCLEOTIDE SEQUENCE</scope>
</reference>
<dbReference type="AlphaFoldDB" id="A0A9N9QZW2"/>
<name>A0A9N9QZW2_9NEOP</name>
<dbReference type="EMBL" id="OU893347">
    <property type="protein sequence ID" value="CAG9786593.1"/>
    <property type="molecule type" value="Genomic_DNA"/>
</dbReference>
<reference evidence="1" key="1">
    <citation type="submission" date="2021-12" db="EMBL/GenBank/DDBJ databases">
        <authorList>
            <person name="King R."/>
        </authorList>
    </citation>
    <scope>NUCLEOTIDE SEQUENCE</scope>
</reference>